<protein>
    <submittedName>
        <fullName evidence="2">Uncharacterized protein</fullName>
    </submittedName>
</protein>
<feature type="region of interest" description="Disordered" evidence="1">
    <location>
        <begin position="101"/>
        <end position="124"/>
    </location>
</feature>
<comment type="caution">
    <text evidence="2">The sequence shown here is derived from an EMBL/GenBank/DDBJ whole genome shotgun (WGS) entry which is preliminary data.</text>
</comment>
<gene>
    <name evidence="2" type="ORF">CHARACLAT_020219</name>
</gene>
<sequence>MDKFAHIIGDKVGDMVEGAVKNALGVEDKKKDKKKGGGLSIFGGGKGEKKEDKGGIFSFGHDDKKKNKEEDKGFFSKILDKADDKDKGMQKKTGFQGLFAEGEEAAMGGEEGAEAGGNPGQTVAVTERDLFDDLLDVAEETTNN</sequence>
<keyword evidence="3" id="KW-1185">Reference proteome</keyword>
<evidence type="ECO:0000256" key="1">
    <source>
        <dbReference type="SAM" id="MobiDB-lite"/>
    </source>
</evidence>
<feature type="region of interest" description="Disordered" evidence="1">
    <location>
        <begin position="26"/>
        <end position="70"/>
    </location>
</feature>
<reference evidence="2 3" key="1">
    <citation type="submission" date="2021-06" db="EMBL/GenBank/DDBJ databases">
        <authorList>
            <person name="Palmer J.M."/>
        </authorList>
    </citation>
    <scope>NUCLEOTIDE SEQUENCE [LARGE SCALE GENOMIC DNA]</scope>
    <source>
        <strain evidence="2 3">CL_MEX2019</strain>
        <tissue evidence="2">Muscle</tissue>
    </source>
</reference>
<evidence type="ECO:0000313" key="2">
    <source>
        <dbReference type="EMBL" id="MED6284549.1"/>
    </source>
</evidence>
<dbReference type="Proteomes" id="UP001352852">
    <property type="component" value="Unassembled WGS sequence"/>
</dbReference>
<name>A0ABU7ED42_9TELE</name>
<organism evidence="2 3">
    <name type="scientific">Characodon lateralis</name>
    <dbReference type="NCBI Taxonomy" id="208331"/>
    <lineage>
        <taxon>Eukaryota</taxon>
        <taxon>Metazoa</taxon>
        <taxon>Chordata</taxon>
        <taxon>Craniata</taxon>
        <taxon>Vertebrata</taxon>
        <taxon>Euteleostomi</taxon>
        <taxon>Actinopterygii</taxon>
        <taxon>Neopterygii</taxon>
        <taxon>Teleostei</taxon>
        <taxon>Neoteleostei</taxon>
        <taxon>Acanthomorphata</taxon>
        <taxon>Ovalentaria</taxon>
        <taxon>Atherinomorphae</taxon>
        <taxon>Cyprinodontiformes</taxon>
        <taxon>Goodeidae</taxon>
        <taxon>Characodon</taxon>
    </lineage>
</organism>
<feature type="compositionally biased region" description="Basic and acidic residues" evidence="1">
    <location>
        <begin position="46"/>
        <end position="70"/>
    </location>
</feature>
<proteinExistence type="predicted"/>
<accession>A0ABU7ED42</accession>
<evidence type="ECO:0000313" key="3">
    <source>
        <dbReference type="Proteomes" id="UP001352852"/>
    </source>
</evidence>
<dbReference type="EMBL" id="JAHUTJ010051073">
    <property type="protein sequence ID" value="MED6284549.1"/>
    <property type="molecule type" value="Genomic_DNA"/>
</dbReference>